<keyword evidence="1" id="KW-0472">Membrane</keyword>
<keyword evidence="1" id="KW-0812">Transmembrane</keyword>
<keyword evidence="4" id="KW-1185">Reference proteome</keyword>
<proteinExistence type="predicted"/>
<dbReference type="GeneID" id="13996537"/>
<organism evidence="2 4">
    <name type="scientific">Caulobacter phage CcrSwift</name>
    <dbReference type="NCBI Taxonomy" id="2927984"/>
    <lineage>
        <taxon>Viruses</taxon>
        <taxon>Duplodnaviria</taxon>
        <taxon>Heunggongvirae</taxon>
        <taxon>Uroviricota</taxon>
        <taxon>Caudoviricetes</taxon>
        <taxon>Jeanschmidtviridae</taxon>
        <taxon>Shapirovirus</taxon>
        <taxon>Shapirovirus swift</taxon>
    </lineage>
</organism>
<dbReference type="RefSeq" id="YP_006990060.1">
    <property type="nucleotide sequence ID" value="NC_019411.1"/>
</dbReference>
<feature type="transmembrane region" description="Helical" evidence="1">
    <location>
        <begin position="53"/>
        <end position="76"/>
    </location>
</feature>
<evidence type="ECO:0000313" key="2">
    <source>
        <dbReference type="EMBL" id="AFU88320.1"/>
    </source>
</evidence>
<protein>
    <submittedName>
        <fullName evidence="2">Uncharacterized protein</fullName>
    </submittedName>
</protein>
<evidence type="ECO:0000313" key="4">
    <source>
        <dbReference type="Proteomes" id="UP000000460"/>
    </source>
</evidence>
<dbReference type="RefSeq" id="YP_006989735.1">
    <property type="nucleotide sequence ID" value="NC_019411.1"/>
</dbReference>
<evidence type="ECO:0000256" key="1">
    <source>
        <dbReference type="SAM" id="Phobius"/>
    </source>
</evidence>
<dbReference type="EMBL" id="JX100809">
    <property type="protein sequence ID" value="AFU88645.1"/>
    <property type="molecule type" value="Genomic_DNA"/>
</dbReference>
<reference evidence="2 4" key="1">
    <citation type="journal article" date="2012" name="BMC Genomics">
        <title>The Caulobacter crescentus phage phiCbK: genomics of a canonical phage.</title>
        <authorList>
            <person name="Gill J.J."/>
            <person name="Berry J.D."/>
            <person name="Russell W.K."/>
            <person name="Lessor L."/>
            <person name="Escobar Garcia D.A."/>
            <person name="Hernandez D."/>
            <person name="Kane A."/>
            <person name="Keene J."/>
            <person name="Maddox M."/>
            <person name="Martin R."/>
            <person name="Mohan S."/>
            <person name="Thorn A.M."/>
            <person name="Russell D.H."/>
            <person name="Young R."/>
        </authorList>
    </citation>
    <scope>NUCLEOTIDE SEQUENCE [LARGE SCALE GENOMIC DNA]</scope>
</reference>
<dbReference type="KEGG" id="vg:13996862"/>
<gene>
    <name evidence="2" type="ORF">CcrSwift_gp002</name>
    <name evidence="3" type="ORF">CcrSwift_gp327</name>
</gene>
<dbReference type="KEGG" id="vg:13996537"/>
<name>K4JVC4_9CAUD</name>
<evidence type="ECO:0000313" key="3">
    <source>
        <dbReference type="EMBL" id="AFU88645.1"/>
    </source>
</evidence>
<accession>K4JVC4</accession>
<sequence>MSIRAFLHDLAVRFVVLGWIFAQKPQKWAPKGHNFQPIPPAQVERQDLRGRVLLLRSFGVLAAACTTMGLCQYLLWRRAAMS</sequence>
<dbReference type="GeneID" id="13996862"/>
<keyword evidence="1" id="KW-1133">Transmembrane helix</keyword>
<dbReference type="EMBL" id="JX100809">
    <property type="protein sequence ID" value="AFU88320.1"/>
    <property type="molecule type" value="Genomic_DNA"/>
</dbReference>
<dbReference type="Proteomes" id="UP000000460">
    <property type="component" value="Segment"/>
</dbReference>